<keyword evidence="3" id="KW-1185">Reference proteome</keyword>
<dbReference type="Proteomes" id="UP000008694">
    <property type="component" value="Unassembled WGS sequence"/>
</dbReference>
<evidence type="ECO:0000313" key="2">
    <source>
        <dbReference type="EMBL" id="EFH56694.1"/>
    </source>
</evidence>
<name>D7LDD7_ARALL</name>
<proteinExistence type="predicted"/>
<gene>
    <name evidence="2" type="ORF">ARALYDRAFT_667444</name>
</gene>
<dbReference type="AlphaFoldDB" id="D7LDD7"/>
<feature type="region of interest" description="Disordered" evidence="1">
    <location>
        <begin position="1"/>
        <end position="131"/>
    </location>
</feature>
<feature type="compositionally biased region" description="Basic and acidic residues" evidence="1">
    <location>
        <begin position="58"/>
        <end position="67"/>
    </location>
</feature>
<dbReference type="EMBL" id="GL348716">
    <property type="protein sequence ID" value="EFH56694.1"/>
    <property type="molecule type" value="Genomic_DNA"/>
</dbReference>
<sequence>MKDAGSKQAINHQDPAKDHPKLAKGSGQGSTVNLFAKWRTHRSITQLPPVGATTHQPPSREKPDPIHRSPLTSRTHGPFLSCREGEPPKSLTTASPSDPSAGVEEQKLKLGGKGHTRADETAGKVRLSLRN</sequence>
<evidence type="ECO:0000313" key="3">
    <source>
        <dbReference type="Proteomes" id="UP000008694"/>
    </source>
</evidence>
<dbReference type="HOGENOM" id="CLU_1930403_0_0_1"/>
<organism evidence="3">
    <name type="scientific">Arabidopsis lyrata subsp. lyrata</name>
    <name type="common">Lyre-leaved rock-cress</name>
    <dbReference type="NCBI Taxonomy" id="81972"/>
    <lineage>
        <taxon>Eukaryota</taxon>
        <taxon>Viridiplantae</taxon>
        <taxon>Streptophyta</taxon>
        <taxon>Embryophyta</taxon>
        <taxon>Tracheophyta</taxon>
        <taxon>Spermatophyta</taxon>
        <taxon>Magnoliopsida</taxon>
        <taxon>eudicotyledons</taxon>
        <taxon>Gunneridae</taxon>
        <taxon>Pentapetalae</taxon>
        <taxon>rosids</taxon>
        <taxon>malvids</taxon>
        <taxon>Brassicales</taxon>
        <taxon>Brassicaceae</taxon>
        <taxon>Camelineae</taxon>
        <taxon>Arabidopsis</taxon>
    </lineage>
</organism>
<reference evidence="3" key="1">
    <citation type="journal article" date="2011" name="Nat. Genet.">
        <title>The Arabidopsis lyrata genome sequence and the basis of rapid genome size change.</title>
        <authorList>
            <person name="Hu T.T."/>
            <person name="Pattyn P."/>
            <person name="Bakker E.G."/>
            <person name="Cao J."/>
            <person name="Cheng J.-F."/>
            <person name="Clark R.M."/>
            <person name="Fahlgren N."/>
            <person name="Fawcett J.A."/>
            <person name="Grimwood J."/>
            <person name="Gundlach H."/>
            <person name="Haberer G."/>
            <person name="Hollister J.D."/>
            <person name="Ossowski S."/>
            <person name="Ottilar R.P."/>
            <person name="Salamov A.A."/>
            <person name="Schneeberger K."/>
            <person name="Spannagl M."/>
            <person name="Wang X."/>
            <person name="Yang L."/>
            <person name="Nasrallah M.E."/>
            <person name="Bergelson J."/>
            <person name="Carrington J.C."/>
            <person name="Gaut B.S."/>
            <person name="Schmutz J."/>
            <person name="Mayer K.F.X."/>
            <person name="Van de Peer Y."/>
            <person name="Grigoriev I.V."/>
            <person name="Nordborg M."/>
            <person name="Weigel D."/>
            <person name="Guo Y.-L."/>
        </authorList>
    </citation>
    <scope>NUCLEOTIDE SEQUENCE [LARGE SCALE GENOMIC DNA]</scope>
    <source>
        <strain evidence="3">cv. MN47</strain>
    </source>
</reference>
<accession>D7LDD7</accession>
<protein>
    <submittedName>
        <fullName evidence="2">Predicted protein</fullName>
    </submittedName>
</protein>
<evidence type="ECO:0000256" key="1">
    <source>
        <dbReference type="SAM" id="MobiDB-lite"/>
    </source>
</evidence>
<dbReference type="Gramene" id="Al_scaffold_0004_163">
    <property type="protein sequence ID" value="Al_scaffold_0004_163"/>
    <property type="gene ID" value="Al_scaffold_0004_163"/>
</dbReference>